<dbReference type="Proteomes" id="UP000199623">
    <property type="component" value="Unassembled WGS sequence"/>
</dbReference>
<sequence>MSADDMLLLDRAAVERCLAAVDPVAVVETTLRAHADGRTQLPAEGYLSWTNRHGAYSRSLAMLGSVTDPEPVYGLKVVNAATSNPGFGLDRAGGVAMLFDPETARPAVLAEAAVLSALRTAAYTVLSLRHLGPESPDAVSVLGCGALARTHLRLLAKDPGITRAFAHDLDPARAHALRDWAATEIPSVTVDVVPDAESCVAASSVLITVTTSSSPYIPPSWFTRPTFVAHVSLDDVDTDVFREAEAVYVDDLELVVDNPRRILGALLGAGTLDPDPSGARPRVEGSLADVLDGRVPAVRPVRGNVVSNPFGMAVLDVALLAAVVANARATGEGVLINLVDGLRANA</sequence>
<dbReference type="InterPro" id="IPR023401">
    <property type="entry name" value="ODC_N"/>
</dbReference>
<name>A0A1G8CU02_9PSEU</name>
<organism evidence="1 2">
    <name type="scientific">Lentzea fradiae</name>
    <dbReference type="NCBI Taxonomy" id="200378"/>
    <lineage>
        <taxon>Bacteria</taxon>
        <taxon>Bacillati</taxon>
        <taxon>Actinomycetota</taxon>
        <taxon>Actinomycetes</taxon>
        <taxon>Pseudonocardiales</taxon>
        <taxon>Pseudonocardiaceae</taxon>
        <taxon>Lentzea</taxon>
    </lineage>
</organism>
<dbReference type="InterPro" id="IPR003462">
    <property type="entry name" value="ODC_Mu_crystall"/>
</dbReference>
<keyword evidence="2" id="KW-1185">Reference proteome</keyword>
<protein>
    <submittedName>
        <fullName evidence="1">Ornithine cyclodeaminase</fullName>
    </submittedName>
</protein>
<accession>A0A1G8CU02</accession>
<dbReference type="RefSeq" id="WP_090059767.1">
    <property type="nucleotide sequence ID" value="NZ_FNCC01000024.1"/>
</dbReference>
<proteinExistence type="predicted"/>
<dbReference type="InterPro" id="IPR036291">
    <property type="entry name" value="NAD(P)-bd_dom_sf"/>
</dbReference>
<dbReference type="PIRSF" id="PIRSF001439">
    <property type="entry name" value="CryM"/>
    <property type="match status" value="1"/>
</dbReference>
<gene>
    <name evidence="1" type="ORF">SAMN05216553_12437</name>
</gene>
<dbReference type="GO" id="GO:0005737">
    <property type="term" value="C:cytoplasm"/>
    <property type="evidence" value="ECO:0007669"/>
    <property type="project" value="TreeGrafter"/>
</dbReference>
<dbReference type="EMBL" id="FNCC01000024">
    <property type="protein sequence ID" value="SDH48744.1"/>
    <property type="molecule type" value="Genomic_DNA"/>
</dbReference>
<dbReference type="Pfam" id="PF02423">
    <property type="entry name" value="OCD_Mu_crystall"/>
    <property type="match status" value="1"/>
</dbReference>
<evidence type="ECO:0000313" key="1">
    <source>
        <dbReference type="EMBL" id="SDH48744.1"/>
    </source>
</evidence>
<reference evidence="2" key="1">
    <citation type="submission" date="2016-10" db="EMBL/GenBank/DDBJ databases">
        <authorList>
            <person name="Varghese N."/>
            <person name="Submissions S."/>
        </authorList>
    </citation>
    <scope>NUCLEOTIDE SEQUENCE [LARGE SCALE GENOMIC DNA]</scope>
    <source>
        <strain evidence="2">CGMCC 4.3506</strain>
    </source>
</reference>
<dbReference type="PANTHER" id="PTHR13812">
    <property type="entry name" value="KETIMINE REDUCTASE MU-CRYSTALLIN"/>
    <property type="match status" value="1"/>
</dbReference>
<dbReference type="SUPFAM" id="SSF51735">
    <property type="entry name" value="NAD(P)-binding Rossmann-fold domains"/>
    <property type="match status" value="1"/>
</dbReference>
<dbReference type="Gene3D" id="3.30.1780.10">
    <property type="entry name" value="ornithine cyclodeaminase, domain 1"/>
    <property type="match status" value="1"/>
</dbReference>
<dbReference type="STRING" id="200378.SAMN05216553_12437"/>
<dbReference type="AlphaFoldDB" id="A0A1G8CU02"/>
<dbReference type="Gene3D" id="3.40.50.720">
    <property type="entry name" value="NAD(P)-binding Rossmann-like Domain"/>
    <property type="match status" value="1"/>
</dbReference>
<evidence type="ECO:0000313" key="2">
    <source>
        <dbReference type="Proteomes" id="UP000199623"/>
    </source>
</evidence>
<dbReference type="OrthoDB" id="3396397at2"/>
<dbReference type="PANTHER" id="PTHR13812:SF19">
    <property type="entry name" value="KETIMINE REDUCTASE MU-CRYSTALLIN"/>
    <property type="match status" value="1"/>
</dbReference>